<dbReference type="Gene3D" id="3.55.30.10">
    <property type="entry name" value="Hsp33 domain"/>
    <property type="match status" value="1"/>
</dbReference>
<comment type="subcellular location">
    <subcellularLocation>
        <location evidence="6">Cytoplasm</location>
    </subcellularLocation>
</comment>
<evidence type="ECO:0000256" key="6">
    <source>
        <dbReference type="HAMAP-Rule" id="MF_00117"/>
    </source>
</evidence>
<evidence type="ECO:0000256" key="3">
    <source>
        <dbReference type="ARBA" id="ARBA00023157"/>
    </source>
</evidence>
<dbReference type="NCBIfam" id="NF001033">
    <property type="entry name" value="PRK00114.1"/>
    <property type="match status" value="1"/>
</dbReference>
<comment type="PTM">
    <text evidence="6">Under oxidizing conditions two disulfide bonds are formed involving the reactive cysteines. Under reducing conditions zinc is bound to the reactive cysteines and the protein is inactive.</text>
</comment>
<evidence type="ECO:0000256" key="2">
    <source>
        <dbReference type="ARBA" id="ARBA00022833"/>
    </source>
</evidence>
<proteinExistence type="inferred from homology"/>
<dbReference type="CDD" id="cd00498">
    <property type="entry name" value="Hsp33"/>
    <property type="match status" value="1"/>
</dbReference>
<evidence type="ECO:0000256" key="4">
    <source>
        <dbReference type="ARBA" id="ARBA00023186"/>
    </source>
</evidence>
<organism evidence="7 8">
    <name type="scientific">Qingrenia yutianensis</name>
    <dbReference type="NCBI Taxonomy" id="2763676"/>
    <lineage>
        <taxon>Bacteria</taxon>
        <taxon>Bacillati</taxon>
        <taxon>Bacillota</taxon>
        <taxon>Clostridia</taxon>
        <taxon>Eubacteriales</taxon>
        <taxon>Oscillospiraceae</taxon>
        <taxon>Qingrenia</taxon>
    </lineage>
</organism>
<comment type="similarity">
    <text evidence="6">Belongs to the HSP33 family.</text>
</comment>
<dbReference type="InterPro" id="IPR016154">
    <property type="entry name" value="Heat_shock_Hsp33_C"/>
</dbReference>
<sequence>MKDYIVRAAAKDGSVRAFCAVTTNLVNEAQKIHSLYPVASAALGRLLTASAMMGAMLKSEDDLLTLQITGNGPIGRVLATADCHSNVKGYVGNPAVDLPKNAQGKLDVGGAVGTDGFLTVIRDFGLKEPYVGKVPLVSGEIGDDLTSYFAVSEQIPSVVGLGVLVDVDISIKAAGGFIVQVMPEATDETITKLEENVKKITSVTKMLEDNMTPEDILKCALDGIDFDITDTLDTKYYCNCSRERVEKALVSVGKDELEDIIKNDKKAEIKCHFCDKVYNFDENDLKILLNKAKK</sequence>
<dbReference type="EMBL" id="JACRTE010000002">
    <property type="protein sequence ID" value="MBC8595708.1"/>
    <property type="molecule type" value="Genomic_DNA"/>
</dbReference>
<evidence type="ECO:0000313" key="7">
    <source>
        <dbReference type="EMBL" id="MBC8595708.1"/>
    </source>
</evidence>
<comment type="caution">
    <text evidence="7">The sequence shown here is derived from an EMBL/GenBank/DDBJ whole genome shotgun (WGS) entry which is preliminary data.</text>
</comment>
<dbReference type="HAMAP" id="MF_00117">
    <property type="entry name" value="HslO"/>
    <property type="match status" value="1"/>
</dbReference>
<evidence type="ECO:0000256" key="1">
    <source>
        <dbReference type="ARBA" id="ARBA00022490"/>
    </source>
</evidence>
<feature type="disulfide bond" description="Redox-active" evidence="6">
    <location>
        <begin position="238"/>
        <end position="240"/>
    </location>
</feature>
<accession>A0A926ITG6</accession>
<keyword evidence="8" id="KW-1185">Reference proteome</keyword>
<dbReference type="SUPFAM" id="SSF118352">
    <property type="entry name" value="HSP33 redox switch-like"/>
    <property type="match status" value="1"/>
</dbReference>
<keyword evidence="4 6" id="KW-0143">Chaperone</keyword>
<keyword evidence="2 6" id="KW-0862">Zinc</keyword>
<dbReference type="GO" id="GO:0051082">
    <property type="term" value="F:unfolded protein binding"/>
    <property type="evidence" value="ECO:0007669"/>
    <property type="project" value="UniProtKB-UniRule"/>
</dbReference>
<dbReference type="PANTHER" id="PTHR30111">
    <property type="entry name" value="33 KDA CHAPERONIN"/>
    <property type="match status" value="1"/>
</dbReference>
<dbReference type="PIRSF" id="PIRSF005261">
    <property type="entry name" value="Heat_shock_Hsp33"/>
    <property type="match status" value="1"/>
</dbReference>
<dbReference type="GO" id="GO:0042026">
    <property type="term" value="P:protein refolding"/>
    <property type="evidence" value="ECO:0007669"/>
    <property type="project" value="TreeGrafter"/>
</dbReference>
<keyword evidence="1 6" id="KW-0963">Cytoplasm</keyword>
<evidence type="ECO:0000313" key="8">
    <source>
        <dbReference type="Proteomes" id="UP000647416"/>
    </source>
</evidence>
<dbReference type="Gene3D" id="3.90.1280.10">
    <property type="entry name" value="HSP33 redox switch-like"/>
    <property type="match status" value="1"/>
</dbReference>
<dbReference type="InterPro" id="IPR000397">
    <property type="entry name" value="Heat_shock_Hsp33"/>
</dbReference>
<dbReference type="InterPro" id="IPR016153">
    <property type="entry name" value="Heat_shock_Hsp33_N"/>
</dbReference>
<feature type="disulfide bond" description="Redox-active" evidence="6">
    <location>
        <begin position="271"/>
        <end position="274"/>
    </location>
</feature>
<reference evidence="7" key="1">
    <citation type="submission" date="2020-08" db="EMBL/GenBank/DDBJ databases">
        <title>Genome public.</title>
        <authorList>
            <person name="Liu C."/>
            <person name="Sun Q."/>
        </authorList>
    </citation>
    <scope>NUCLEOTIDE SEQUENCE</scope>
    <source>
        <strain evidence="7">NSJ-50</strain>
    </source>
</reference>
<dbReference type="GO" id="GO:0044183">
    <property type="term" value="F:protein folding chaperone"/>
    <property type="evidence" value="ECO:0007669"/>
    <property type="project" value="TreeGrafter"/>
</dbReference>
<evidence type="ECO:0000256" key="5">
    <source>
        <dbReference type="ARBA" id="ARBA00023284"/>
    </source>
</evidence>
<dbReference type="GO" id="GO:0005737">
    <property type="term" value="C:cytoplasm"/>
    <property type="evidence" value="ECO:0007669"/>
    <property type="project" value="UniProtKB-SubCell"/>
</dbReference>
<dbReference type="AlphaFoldDB" id="A0A926ITG6"/>
<gene>
    <name evidence="6 7" type="primary">hslO</name>
    <name evidence="7" type="ORF">H8706_02350</name>
</gene>
<dbReference type="Proteomes" id="UP000647416">
    <property type="component" value="Unassembled WGS sequence"/>
</dbReference>
<keyword evidence="3 6" id="KW-1015">Disulfide bond</keyword>
<keyword evidence="5 6" id="KW-0676">Redox-active center</keyword>
<protein>
    <recommendedName>
        <fullName evidence="6">33 kDa chaperonin</fullName>
    </recommendedName>
    <alternativeName>
        <fullName evidence="6">Heat shock protein 33 homolog</fullName>
        <shortName evidence="6">HSP33</shortName>
    </alternativeName>
</protein>
<dbReference type="RefSeq" id="WP_262431353.1">
    <property type="nucleotide sequence ID" value="NZ_JACRTE010000002.1"/>
</dbReference>
<dbReference type="Pfam" id="PF01430">
    <property type="entry name" value="HSP33"/>
    <property type="match status" value="1"/>
</dbReference>
<dbReference type="SUPFAM" id="SSF64397">
    <property type="entry name" value="Hsp33 domain"/>
    <property type="match status" value="1"/>
</dbReference>
<name>A0A926ITG6_9FIRM</name>
<comment type="function">
    <text evidence="6">Redox regulated molecular chaperone. Protects both thermally unfolding and oxidatively damaged proteins from irreversible aggregation. Plays an important role in the bacterial defense system toward oxidative stress.</text>
</comment>
<dbReference type="PANTHER" id="PTHR30111:SF1">
    <property type="entry name" value="33 KDA CHAPERONIN"/>
    <property type="match status" value="1"/>
</dbReference>